<accession>A0A934Q1W3</accession>
<feature type="transmembrane region" description="Helical" evidence="6">
    <location>
        <begin position="119"/>
        <end position="136"/>
    </location>
</feature>
<dbReference type="EMBL" id="JAEDAO010000001">
    <property type="protein sequence ID" value="MBK0393391.1"/>
    <property type="molecule type" value="Genomic_DNA"/>
</dbReference>
<dbReference type="Gene3D" id="1.25.40.10">
    <property type="entry name" value="Tetratricopeptide repeat domain"/>
    <property type="match status" value="1"/>
</dbReference>
<dbReference type="AlphaFoldDB" id="A0A934Q1W3"/>
<dbReference type="PANTHER" id="PTHR37422:SF13">
    <property type="entry name" value="LIPOPOLYSACCHARIDE BIOSYNTHESIS PROTEIN PA4999-RELATED"/>
    <property type="match status" value="1"/>
</dbReference>
<dbReference type="RefSeq" id="WP_200788361.1">
    <property type="nucleotide sequence ID" value="NZ_JAEDAO010000001.1"/>
</dbReference>
<keyword evidence="2 6" id="KW-0812">Transmembrane</keyword>
<evidence type="ECO:0000259" key="7">
    <source>
        <dbReference type="Pfam" id="PF04932"/>
    </source>
</evidence>
<keyword evidence="9" id="KW-1185">Reference proteome</keyword>
<name>A0A934Q1W3_9BURK</name>
<comment type="caution">
    <text evidence="8">The sequence shown here is derived from an EMBL/GenBank/DDBJ whole genome shotgun (WGS) entry which is preliminary data.</text>
</comment>
<feature type="transmembrane region" description="Helical" evidence="6">
    <location>
        <begin position="61"/>
        <end position="80"/>
    </location>
</feature>
<dbReference type="InterPro" id="IPR007016">
    <property type="entry name" value="O-antigen_ligase-rel_domated"/>
</dbReference>
<dbReference type="InterPro" id="IPR051533">
    <property type="entry name" value="WaaL-like"/>
</dbReference>
<dbReference type="InterPro" id="IPR011990">
    <property type="entry name" value="TPR-like_helical_dom_sf"/>
</dbReference>
<feature type="transmembrane region" description="Helical" evidence="6">
    <location>
        <begin position="143"/>
        <end position="165"/>
    </location>
</feature>
<reference evidence="8" key="1">
    <citation type="submission" date="2020-12" db="EMBL/GenBank/DDBJ databases">
        <title>Ramlibacter sp. nov., isolated from a freshwater alga, Cryptomonas.</title>
        <authorList>
            <person name="Kim H.M."/>
            <person name="Jeon C.O."/>
        </authorList>
    </citation>
    <scope>NUCLEOTIDE SEQUENCE</scope>
    <source>
        <strain evidence="8">CrO1</strain>
    </source>
</reference>
<feature type="transmembrane region" description="Helical" evidence="6">
    <location>
        <begin position="232"/>
        <end position="251"/>
    </location>
</feature>
<evidence type="ECO:0000313" key="9">
    <source>
        <dbReference type="Proteomes" id="UP000617041"/>
    </source>
</evidence>
<dbReference type="Proteomes" id="UP000617041">
    <property type="component" value="Unassembled WGS sequence"/>
</dbReference>
<organism evidence="8 9">
    <name type="scientific">Ramlibacter algicola</name>
    <dbReference type="NCBI Taxonomy" id="2795217"/>
    <lineage>
        <taxon>Bacteria</taxon>
        <taxon>Pseudomonadati</taxon>
        <taxon>Pseudomonadota</taxon>
        <taxon>Betaproteobacteria</taxon>
        <taxon>Burkholderiales</taxon>
        <taxon>Comamonadaceae</taxon>
        <taxon>Ramlibacter</taxon>
    </lineage>
</organism>
<feature type="transmembrane region" description="Helical" evidence="6">
    <location>
        <begin position="263"/>
        <end position="282"/>
    </location>
</feature>
<feature type="transmembrane region" description="Helical" evidence="6">
    <location>
        <begin position="413"/>
        <end position="431"/>
    </location>
</feature>
<feature type="transmembrane region" description="Helical" evidence="6">
    <location>
        <begin position="31"/>
        <end position="49"/>
    </location>
</feature>
<dbReference type="GO" id="GO:0016020">
    <property type="term" value="C:membrane"/>
    <property type="evidence" value="ECO:0007669"/>
    <property type="project" value="UniProtKB-SubCell"/>
</dbReference>
<feature type="domain" description="O-antigen ligase-related" evidence="7">
    <location>
        <begin position="218"/>
        <end position="382"/>
    </location>
</feature>
<sequence length="731" mass="79255">MARRQRGTSQARGATPAPSPAGHPAARSGDVAGGAAALLALVLVLAPGLGVPNEYLLQDTFKSMLVAFGALGAALVFFWARRDTRELRWHAALWLPLLLMAHALGSMAWSHPYLAGVEAIRWFLFTLMAWLALQLFTRERLPWLAWGAHAGALLASVWAASQFWLDASPFPQGPNPASTFINRNFFAEFAVMTVPLSMLLLARARQSATVALLAFSNAFVVVALMMTGTRSALVALWLLLLVVLPLAAWRSRAALPAAQWPMPVRWIAAVIAVGTVLGLGSIPSGNAKILGEERGRTAIERALTRTASISPDDRSLGLRRVMWAATGRMIQDHPLTGVGAGAWEVHVPPYLPEGEQIETDYYVHNEVLQLLSEDGLVGALFLAGLIAWLLRAAWRTWQASKGEDVEEASWRAVLLASLLALLLVCNAGFPWRLASTGALFALLVGALAASDDRLGLRGRAAAATLPWRRERSGAVLAGTAACLALATYISAQAVACEGRIVRAAQIALQITHSGRPNDPRWAPAKQQMLQLTREAVAINPHYRKITPMVADELARWGDWKDATWIWESVLSSRPEIPAILANAARGHAVQGEWDQAQQLLDRAKRLAPEAPSVLSLEVIVLSRTGHEAEALDVARRALAKGRYDVDLLNAAFLLGWRAGDLPFAEAAILKRVEEFPAMRVQALVDLGGFYAGAMHDDRRALLAWSEALRLAGPQQRDAVLARVPAGYRDRL</sequence>
<feature type="transmembrane region" description="Helical" evidence="6">
    <location>
        <begin position="209"/>
        <end position="226"/>
    </location>
</feature>
<keyword evidence="3 6" id="KW-1133">Transmembrane helix</keyword>
<protein>
    <submittedName>
        <fullName evidence="8">O-antigen ligase family protein</fullName>
    </submittedName>
</protein>
<evidence type="ECO:0000256" key="2">
    <source>
        <dbReference type="ARBA" id="ARBA00022692"/>
    </source>
</evidence>
<feature type="transmembrane region" description="Helical" evidence="6">
    <location>
        <begin position="185"/>
        <end position="202"/>
    </location>
</feature>
<dbReference type="GO" id="GO:0016874">
    <property type="term" value="F:ligase activity"/>
    <property type="evidence" value="ECO:0007669"/>
    <property type="project" value="UniProtKB-KW"/>
</dbReference>
<feature type="transmembrane region" description="Helical" evidence="6">
    <location>
        <begin position="92"/>
        <end position="113"/>
    </location>
</feature>
<evidence type="ECO:0000256" key="1">
    <source>
        <dbReference type="ARBA" id="ARBA00004141"/>
    </source>
</evidence>
<feature type="region of interest" description="Disordered" evidence="5">
    <location>
        <begin position="1"/>
        <end position="28"/>
    </location>
</feature>
<dbReference type="Pfam" id="PF04932">
    <property type="entry name" value="Wzy_C"/>
    <property type="match status" value="1"/>
</dbReference>
<keyword evidence="8" id="KW-0436">Ligase</keyword>
<evidence type="ECO:0000256" key="6">
    <source>
        <dbReference type="SAM" id="Phobius"/>
    </source>
</evidence>
<evidence type="ECO:0000256" key="4">
    <source>
        <dbReference type="ARBA" id="ARBA00023136"/>
    </source>
</evidence>
<evidence type="ECO:0000256" key="5">
    <source>
        <dbReference type="SAM" id="MobiDB-lite"/>
    </source>
</evidence>
<comment type="subcellular location">
    <subcellularLocation>
        <location evidence="1">Membrane</location>
        <topology evidence="1">Multi-pass membrane protein</topology>
    </subcellularLocation>
</comment>
<keyword evidence="4 6" id="KW-0472">Membrane</keyword>
<dbReference type="SUPFAM" id="SSF48452">
    <property type="entry name" value="TPR-like"/>
    <property type="match status" value="1"/>
</dbReference>
<gene>
    <name evidence="8" type="ORF">I8E28_12380</name>
</gene>
<feature type="transmembrane region" description="Helical" evidence="6">
    <location>
        <begin position="375"/>
        <end position="393"/>
    </location>
</feature>
<dbReference type="PANTHER" id="PTHR37422">
    <property type="entry name" value="TEICHURONIC ACID BIOSYNTHESIS PROTEIN TUAE"/>
    <property type="match status" value="1"/>
</dbReference>
<evidence type="ECO:0000313" key="8">
    <source>
        <dbReference type="EMBL" id="MBK0393391.1"/>
    </source>
</evidence>
<proteinExistence type="predicted"/>
<evidence type="ECO:0000256" key="3">
    <source>
        <dbReference type="ARBA" id="ARBA00022989"/>
    </source>
</evidence>